<evidence type="ECO:0000313" key="3">
    <source>
        <dbReference type="Proteomes" id="UP000242915"/>
    </source>
</evidence>
<dbReference type="EMBL" id="FZOG01000004">
    <property type="protein sequence ID" value="SNS70001.1"/>
    <property type="molecule type" value="Genomic_DNA"/>
</dbReference>
<gene>
    <name evidence="2" type="ORF">SAMN05216255_3043</name>
</gene>
<keyword evidence="1" id="KW-1133">Transmembrane helix</keyword>
<keyword evidence="1" id="KW-0812">Transmembrane</keyword>
<protein>
    <submittedName>
        <fullName evidence="2">Uncharacterized protein</fullName>
    </submittedName>
</protein>
<sequence>MLARQDRVLLVWGAFDAFYVARFVVTSLSEHRIPYVTDFTETLRVLSEQGAVVNIYVMFMWVLQASIVVSALLLLARKPGFKWFYYCQIPLRLIYYVPSVSLITLGVLGPQGSRSIAITLGLLLLSEALKVFTLFKYVPSKKSV</sequence>
<dbReference type="Proteomes" id="UP000242915">
    <property type="component" value="Unassembled WGS sequence"/>
</dbReference>
<reference evidence="3" key="1">
    <citation type="submission" date="2017-06" db="EMBL/GenBank/DDBJ databases">
        <authorList>
            <person name="Varghese N."/>
            <person name="Submissions S."/>
        </authorList>
    </citation>
    <scope>NUCLEOTIDE SEQUENCE [LARGE SCALE GENOMIC DNA]</scope>
    <source>
        <strain evidence="3">CIP 108523</strain>
    </source>
</reference>
<organism evidence="2 3">
    <name type="scientific">Pseudomonas segetis</name>
    <dbReference type="NCBI Taxonomy" id="298908"/>
    <lineage>
        <taxon>Bacteria</taxon>
        <taxon>Pseudomonadati</taxon>
        <taxon>Pseudomonadota</taxon>
        <taxon>Gammaproteobacteria</taxon>
        <taxon>Pseudomonadales</taxon>
        <taxon>Pseudomonadaceae</taxon>
        <taxon>Pseudomonas</taxon>
    </lineage>
</organism>
<evidence type="ECO:0000313" key="2">
    <source>
        <dbReference type="EMBL" id="SNS70001.1"/>
    </source>
</evidence>
<accession>A0A239GLZ0</accession>
<proteinExistence type="predicted"/>
<feature type="transmembrane region" description="Helical" evidence="1">
    <location>
        <begin position="7"/>
        <end position="25"/>
    </location>
</feature>
<evidence type="ECO:0000256" key="1">
    <source>
        <dbReference type="SAM" id="Phobius"/>
    </source>
</evidence>
<name>A0A239GLZ0_9PSED</name>
<feature type="transmembrane region" description="Helical" evidence="1">
    <location>
        <begin position="115"/>
        <end position="135"/>
    </location>
</feature>
<dbReference type="AlphaFoldDB" id="A0A239GLZ0"/>
<feature type="transmembrane region" description="Helical" evidence="1">
    <location>
        <begin position="55"/>
        <end position="76"/>
    </location>
</feature>
<keyword evidence="1" id="KW-0472">Membrane</keyword>
<keyword evidence="3" id="KW-1185">Reference proteome</keyword>
<feature type="transmembrane region" description="Helical" evidence="1">
    <location>
        <begin position="83"/>
        <end position="109"/>
    </location>
</feature>